<dbReference type="InterPro" id="IPR023473">
    <property type="entry name" value="AMMECR1"/>
</dbReference>
<proteinExistence type="predicted"/>
<dbReference type="PANTHER" id="PTHR13016">
    <property type="entry name" value="AMMECR1 HOMOLOG"/>
    <property type="match status" value="1"/>
</dbReference>
<dbReference type="PROSITE" id="PS51112">
    <property type="entry name" value="AMMECR1"/>
    <property type="match status" value="1"/>
</dbReference>
<dbReference type="InterPro" id="IPR036071">
    <property type="entry name" value="AMMECR1_dom_sf"/>
</dbReference>
<dbReference type="NCBIfam" id="TIGR00296">
    <property type="entry name" value="TIGR00296 family protein"/>
    <property type="match status" value="1"/>
</dbReference>
<dbReference type="Gene3D" id="3.30.1490.150">
    <property type="entry name" value="Hypothetical protein ph0010, domain 2"/>
    <property type="match status" value="1"/>
</dbReference>
<dbReference type="Proteomes" id="UP000094056">
    <property type="component" value="Unassembled WGS sequence"/>
</dbReference>
<dbReference type="Pfam" id="PF01871">
    <property type="entry name" value="AMMECR1"/>
    <property type="match status" value="1"/>
</dbReference>
<gene>
    <name evidence="2" type="ORF">SCARUB_02725</name>
</gene>
<organism evidence="2 3">
    <name type="scientific">Candidatus Scalindua rubra</name>
    <dbReference type="NCBI Taxonomy" id="1872076"/>
    <lineage>
        <taxon>Bacteria</taxon>
        <taxon>Pseudomonadati</taxon>
        <taxon>Planctomycetota</taxon>
        <taxon>Candidatus Brocadiia</taxon>
        <taxon>Candidatus Brocadiales</taxon>
        <taxon>Candidatus Scalinduaceae</taxon>
        <taxon>Candidatus Scalindua</taxon>
    </lineage>
</organism>
<protein>
    <submittedName>
        <fullName evidence="2">AMMECR1 domain-containing protein</fullName>
    </submittedName>
</protein>
<comment type="caution">
    <text evidence="2">The sequence shown here is derived from an EMBL/GenBank/DDBJ whole genome shotgun (WGS) entry which is preliminary data.</text>
</comment>
<dbReference type="EMBL" id="MAYW01000075">
    <property type="protein sequence ID" value="ODS32164.1"/>
    <property type="molecule type" value="Genomic_DNA"/>
</dbReference>
<dbReference type="InterPro" id="IPR027623">
    <property type="entry name" value="AmmeMemoSam_A"/>
</dbReference>
<name>A0A1E3XB23_9BACT</name>
<dbReference type="PANTHER" id="PTHR13016:SF0">
    <property type="entry name" value="AMME SYNDROME CANDIDATE GENE 1 PROTEIN"/>
    <property type="match status" value="1"/>
</dbReference>
<dbReference type="NCBIfam" id="TIGR04335">
    <property type="entry name" value="AmmeMemoSam_A"/>
    <property type="match status" value="1"/>
</dbReference>
<dbReference type="Gene3D" id="3.30.700.20">
    <property type="entry name" value="Hypothetical protein ph0010, domain 1"/>
    <property type="match status" value="1"/>
</dbReference>
<accession>A0A1E3XB23</accession>
<dbReference type="AlphaFoldDB" id="A0A1E3XB23"/>
<feature type="domain" description="AMMECR1" evidence="1">
    <location>
        <begin position="4"/>
        <end position="186"/>
    </location>
</feature>
<dbReference type="InterPro" id="IPR002733">
    <property type="entry name" value="AMMECR1_domain"/>
</dbReference>
<reference evidence="2 3" key="1">
    <citation type="submission" date="2016-07" db="EMBL/GenBank/DDBJ databases">
        <title>Draft genome of Scalindua rubra, obtained from a brine-seawater interface in the Red Sea, sheds light on salt adaptation in anammox bacteria.</title>
        <authorList>
            <person name="Speth D.R."/>
            <person name="Lagkouvardos I."/>
            <person name="Wang Y."/>
            <person name="Qian P.-Y."/>
            <person name="Dutilh B.E."/>
            <person name="Jetten M.S."/>
        </authorList>
    </citation>
    <scope>NUCLEOTIDE SEQUENCE [LARGE SCALE GENOMIC DNA]</scope>
    <source>
        <strain evidence="2">BSI-1</strain>
    </source>
</reference>
<evidence type="ECO:0000313" key="3">
    <source>
        <dbReference type="Proteomes" id="UP000094056"/>
    </source>
</evidence>
<evidence type="ECO:0000259" key="1">
    <source>
        <dbReference type="PROSITE" id="PS51112"/>
    </source>
</evidence>
<dbReference type="SUPFAM" id="SSF143447">
    <property type="entry name" value="AMMECR1-like"/>
    <property type="match status" value="1"/>
</dbReference>
<dbReference type="InterPro" id="IPR027485">
    <property type="entry name" value="AMMECR1_N"/>
</dbReference>
<sequence>MDEKEKKVLLQIARKSIESAIKGISNDQTQVETISPELKKENGAFVTLRTLGRLRGCIGRMVSDIPLHKLVSEMAVSAATDDPRFNQIQPSELESLEIEISALSPLQRVENPLDFELGRHGIYIKKGFTNGCFLPQVATETGWTKEEFLSQCCHTKAGLSPDAWKKKDIEVYVFTAEIISEKVIGN</sequence>
<evidence type="ECO:0000313" key="2">
    <source>
        <dbReference type="EMBL" id="ODS32164.1"/>
    </source>
</evidence>